<evidence type="ECO:0000313" key="3">
    <source>
        <dbReference type="Proteomes" id="UP000594749"/>
    </source>
</evidence>
<feature type="signal peptide" evidence="1">
    <location>
        <begin position="1"/>
        <end position="19"/>
    </location>
</feature>
<sequence length="252" mass="28394">MKKLGLLCVAGLFTTQVLAHDLWVWGENGDKFSADMIYGHDFPTPEKIQEERVVLFEDVKVISKDAENILKQSGENYHYEGDKLKDGVYILNAFYKPTPWIKKDDGKWEMNKTRKDVSQKVDYCGISTMQGKAIVVVGDSDSKIITKPLNKGLEITPLFDSVKDIKEGEILKFKIMLNGKSVKNAEIYASYGGYASSDMAQAGYAKSDLDGNFEFRPLKKGLWYLKSTVNTKTGNDDCEINNDKTTLVFEVK</sequence>
<dbReference type="Proteomes" id="UP000594749">
    <property type="component" value="Chromosome"/>
</dbReference>
<dbReference type="AlphaFoldDB" id="A0A7M1LFL0"/>
<proteinExistence type="predicted"/>
<evidence type="ECO:0000313" key="2">
    <source>
        <dbReference type="EMBL" id="QOQ87392.1"/>
    </source>
</evidence>
<gene>
    <name evidence="2" type="ORF">IMC76_00810</name>
</gene>
<keyword evidence="1" id="KW-0732">Signal</keyword>
<reference evidence="2 3" key="1">
    <citation type="submission" date="2020-10" db="EMBL/GenBank/DDBJ databases">
        <title>Campylobacter and Helicobacter PacBio genomes.</title>
        <authorList>
            <person name="Lane C."/>
        </authorList>
    </citation>
    <scope>NUCLEOTIDE SEQUENCE [LARGE SCALE GENOMIC DNA]</scope>
    <source>
        <strain evidence="2 3">2016D-0077</strain>
    </source>
</reference>
<organism evidence="2 3">
    <name type="scientific">Campylobacter corcagiensis</name>
    <dbReference type="NCBI Taxonomy" id="1448857"/>
    <lineage>
        <taxon>Bacteria</taxon>
        <taxon>Pseudomonadati</taxon>
        <taxon>Campylobacterota</taxon>
        <taxon>Epsilonproteobacteria</taxon>
        <taxon>Campylobacterales</taxon>
        <taxon>Campylobacteraceae</taxon>
        <taxon>Campylobacter</taxon>
    </lineage>
</organism>
<accession>A0A7M1LFL0</accession>
<keyword evidence="3" id="KW-1185">Reference proteome</keyword>
<evidence type="ECO:0000256" key="1">
    <source>
        <dbReference type="SAM" id="SignalP"/>
    </source>
</evidence>
<name>A0A7M1LFL0_9BACT</name>
<dbReference type="InterPro" id="IPR019613">
    <property type="entry name" value="DUF4198"/>
</dbReference>
<protein>
    <submittedName>
        <fullName evidence="2">DUF4198 domain-containing protein</fullName>
    </submittedName>
</protein>
<dbReference type="Pfam" id="PF10670">
    <property type="entry name" value="DUF4198"/>
    <property type="match status" value="1"/>
</dbReference>
<feature type="chain" id="PRO_5029601547" evidence="1">
    <location>
        <begin position="20"/>
        <end position="252"/>
    </location>
</feature>
<dbReference type="EMBL" id="CP063078">
    <property type="protein sequence ID" value="QOQ87392.1"/>
    <property type="molecule type" value="Genomic_DNA"/>
</dbReference>
<dbReference type="RefSeq" id="WP_025802954.1">
    <property type="nucleotide sequence ID" value="NZ_CP053842.1"/>
</dbReference>
<dbReference type="OrthoDB" id="3034796at2"/>